<dbReference type="Proteomes" id="UP000287865">
    <property type="component" value="Unassembled WGS sequence"/>
</dbReference>
<dbReference type="EMBL" id="PIPK01000001">
    <property type="protein sequence ID" value="RUO28422.1"/>
    <property type="molecule type" value="Genomic_DNA"/>
</dbReference>
<name>A0A327XBH5_9GAMM</name>
<keyword evidence="1" id="KW-0472">Membrane</keyword>
<keyword evidence="1" id="KW-1133">Transmembrane helix</keyword>
<accession>A0A327XBH5</accession>
<keyword evidence="5" id="KW-1185">Reference proteome</keyword>
<evidence type="ECO:0000313" key="3">
    <source>
        <dbReference type="EMBL" id="RUO28422.1"/>
    </source>
</evidence>
<evidence type="ECO:0000313" key="2">
    <source>
        <dbReference type="EMBL" id="RAK01596.1"/>
    </source>
</evidence>
<evidence type="ECO:0000313" key="4">
    <source>
        <dbReference type="Proteomes" id="UP000249203"/>
    </source>
</evidence>
<reference evidence="2 4" key="2">
    <citation type="submission" date="2018-06" db="EMBL/GenBank/DDBJ databases">
        <title>Genomic Encyclopedia of Type Strains, Phase III (KMG-III): the genomes of soil and plant-associated and newly described type strains.</title>
        <authorList>
            <person name="Whitman W."/>
        </authorList>
    </citation>
    <scope>NUCLEOTIDE SEQUENCE [LARGE SCALE GENOMIC DNA]</scope>
    <source>
        <strain evidence="2 4">CGMCC 1.15366</strain>
    </source>
</reference>
<reference evidence="3 5" key="1">
    <citation type="journal article" date="2018" name="Front. Microbiol.">
        <title>Genome-Based Analysis Reveals the Taxonomy and Diversity of the Family Idiomarinaceae.</title>
        <authorList>
            <person name="Liu Y."/>
            <person name="Lai Q."/>
            <person name="Shao Z."/>
        </authorList>
    </citation>
    <scope>NUCLEOTIDE SEQUENCE [LARGE SCALE GENOMIC DNA]</scope>
    <source>
        <strain evidence="3 5">CF12-14</strain>
    </source>
</reference>
<dbReference type="EMBL" id="QLMD01000001">
    <property type="protein sequence ID" value="RAK01596.1"/>
    <property type="molecule type" value="Genomic_DNA"/>
</dbReference>
<evidence type="ECO:0000256" key="1">
    <source>
        <dbReference type="SAM" id="Phobius"/>
    </source>
</evidence>
<gene>
    <name evidence="2" type="ORF">B0I24_101219</name>
    <name evidence="3" type="ORF">CWE07_01045</name>
</gene>
<comment type="caution">
    <text evidence="2">The sequence shown here is derived from an EMBL/GenBank/DDBJ whole genome shotgun (WGS) entry which is preliminary data.</text>
</comment>
<feature type="transmembrane region" description="Helical" evidence="1">
    <location>
        <begin position="49"/>
        <end position="71"/>
    </location>
</feature>
<protein>
    <submittedName>
        <fullName evidence="2">Uncharacterized protein</fullName>
    </submittedName>
</protein>
<evidence type="ECO:0000313" key="5">
    <source>
        <dbReference type="Proteomes" id="UP000287865"/>
    </source>
</evidence>
<sequence>MHILLMLALVIGGLALFNFSSVLGVLVVGLGLCCFLLGSERWREEQTALFFMVGLIGAAAILGIGFIRWLLSL</sequence>
<organism evidence="2 4">
    <name type="scientific">Aliidiomarina maris</name>
    <dbReference type="NCBI Taxonomy" id="531312"/>
    <lineage>
        <taxon>Bacteria</taxon>
        <taxon>Pseudomonadati</taxon>
        <taxon>Pseudomonadota</taxon>
        <taxon>Gammaproteobacteria</taxon>
        <taxon>Alteromonadales</taxon>
        <taxon>Idiomarinaceae</taxon>
        <taxon>Aliidiomarina</taxon>
    </lineage>
</organism>
<proteinExistence type="predicted"/>
<keyword evidence="1" id="KW-0812">Transmembrane</keyword>
<dbReference type="Proteomes" id="UP000249203">
    <property type="component" value="Unassembled WGS sequence"/>
</dbReference>
<dbReference type="AlphaFoldDB" id="A0A327XBH5"/>
<feature type="transmembrane region" description="Helical" evidence="1">
    <location>
        <begin position="6"/>
        <end position="37"/>
    </location>
</feature>